<feature type="domain" description="Fumarylacetoacetase-like C-terminal" evidence="2">
    <location>
        <begin position="7"/>
        <end position="188"/>
    </location>
</feature>
<proteinExistence type="predicted"/>
<dbReference type="Pfam" id="PF01557">
    <property type="entry name" value="FAA_hydrolase"/>
    <property type="match status" value="1"/>
</dbReference>
<organism evidence="3 4">
    <name type="scientific">Brevibacillus fulvus</name>
    <dbReference type="NCBI Taxonomy" id="1125967"/>
    <lineage>
        <taxon>Bacteria</taxon>
        <taxon>Bacillati</taxon>
        <taxon>Bacillota</taxon>
        <taxon>Bacilli</taxon>
        <taxon>Bacillales</taxon>
        <taxon>Paenibacillaceae</taxon>
        <taxon>Brevibacillus</taxon>
    </lineage>
</organism>
<dbReference type="AlphaFoldDB" id="A0A939BTT5"/>
<dbReference type="GO" id="GO:0018773">
    <property type="term" value="F:acetylpyruvate hydrolase activity"/>
    <property type="evidence" value="ECO:0007669"/>
    <property type="project" value="TreeGrafter"/>
</dbReference>
<accession>A0A939BTT5</accession>
<comment type="caution">
    <text evidence="3">The sequence shown here is derived from an EMBL/GenBank/DDBJ whole genome shotgun (WGS) entry which is preliminary data.</text>
</comment>
<dbReference type="PANTHER" id="PTHR11820:SF90">
    <property type="entry name" value="FLUTATHIONE S-TRANSFERASE"/>
    <property type="match status" value="1"/>
</dbReference>
<dbReference type="RefSeq" id="WP_204516521.1">
    <property type="nucleotide sequence ID" value="NZ_BAABIN010000009.1"/>
</dbReference>
<evidence type="ECO:0000313" key="3">
    <source>
        <dbReference type="EMBL" id="MBM7588796.1"/>
    </source>
</evidence>
<dbReference type="GO" id="GO:0046872">
    <property type="term" value="F:metal ion binding"/>
    <property type="evidence" value="ECO:0007669"/>
    <property type="project" value="UniProtKB-KW"/>
</dbReference>
<reference evidence="3" key="1">
    <citation type="submission" date="2021-01" db="EMBL/GenBank/DDBJ databases">
        <title>Genomic Encyclopedia of Type Strains, Phase IV (KMG-IV): sequencing the most valuable type-strain genomes for metagenomic binning, comparative biology and taxonomic classification.</title>
        <authorList>
            <person name="Goeker M."/>
        </authorList>
    </citation>
    <scope>NUCLEOTIDE SEQUENCE</scope>
    <source>
        <strain evidence="3">DSM 25523</strain>
    </source>
</reference>
<dbReference type="PANTHER" id="PTHR11820">
    <property type="entry name" value="ACYLPYRUVASE"/>
    <property type="match status" value="1"/>
</dbReference>
<keyword evidence="4" id="KW-1185">Reference proteome</keyword>
<dbReference type="SUPFAM" id="SSF56529">
    <property type="entry name" value="FAH"/>
    <property type="match status" value="1"/>
</dbReference>
<dbReference type="InterPro" id="IPR036663">
    <property type="entry name" value="Fumarylacetoacetase_C_sf"/>
</dbReference>
<protein>
    <submittedName>
        <fullName evidence="3">2-keto-4-pentenoate hydratase/2-oxohepta-3-ene-1,7-dioic acid hydratase in catechol pathway</fullName>
    </submittedName>
</protein>
<evidence type="ECO:0000259" key="2">
    <source>
        <dbReference type="Pfam" id="PF01557"/>
    </source>
</evidence>
<dbReference type="Gene3D" id="3.90.850.10">
    <property type="entry name" value="Fumarylacetoacetase-like, C-terminal domain"/>
    <property type="match status" value="1"/>
</dbReference>
<dbReference type="InterPro" id="IPR011234">
    <property type="entry name" value="Fumarylacetoacetase-like_C"/>
</dbReference>
<evidence type="ECO:0000256" key="1">
    <source>
        <dbReference type="ARBA" id="ARBA00022723"/>
    </source>
</evidence>
<keyword evidence="1" id="KW-0479">Metal-binding</keyword>
<sequence>MEPIHNVFCVGRNYRLHAQELGNEVPKSPFLFLKPTRALVEANGSVIPLPGQQGELHHEVELVVHIAKPYQKGMSVEDVVDRIALGIDFTLRDVQSEIKKKGHPWLLAKGFRNSAVITPFHPFPGVAACQQTDFHLQKNGEIVQTGNIKDMLFDLLTILEFTTQHYGLSTGDIIYTGTPAGVGPVADQDKLTMLWGQENWGEFTVNLV</sequence>
<gene>
    <name evidence="3" type="ORF">JOD01_000382</name>
</gene>
<dbReference type="EMBL" id="JAFBEB010000001">
    <property type="protein sequence ID" value="MBM7588796.1"/>
    <property type="molecule type" value="Genomic_DNA"/>
</dbReference>
<name>A0A939BTT5_9BACL</name>
<dbReference type="Proteomes" id="UP000717624">
    <property type="component" value="Unassembled WGS sequence"/>
</dbReference>
<evidence type="ECO:0000313" key="4">
    <source>
        <dbReference type="Proteomes" id="UP000717624"/>
    </source>
</evidence>